<keyword evidence="3" id="KW-0614">Plasmid</keyword>
<feature type="transmembrane region" description="Helical" evidence="2">
    <location>
        <begin position="21"/>
        <end position="44"/>
    </location>
</feature>
<dbReference type="KEGG" id="sgz:C0216_32610"/>
<keyword evidence="2" id="KW-0812">Transmembrane</keyword>
<proteinExistence type="predicted"/>
<gene>
    <name evidence="3" type="ORF">C0216_32610</name>
</gene>
<geneLocation type="plasmid" evidence="3 4">
    <name>unnamed2</name>
</geneLocation>
<sequence length="79" mass="8105">MNRRANDNTHAQGERAASPSPLIPAVPAVMVVLVLGAVTGLVLAGTGLQTAAITVGVGGLLGIELVRRLVQVLPSRRSR</sequence>
<keyword evidence="4" id="KW-1185">Reference proteome</keyword>
<evidence type="ECO:0000256" key="1">
    <source>
        <dbReference type="SAM" id="MobiDB-lite"/>
    </source>
</evidence>
<evidence type="ECO:0000313" key="3">
    <source>
        <dbReference type="EMBL" id="AXE28225.1"/>
    </source>
</evidence>
<reference evidence="3 4" key="1">
    <citation type="submission" date="2018-01" db="EMBL/GenBank/DDBJ databases">
        <title>Draft genome Sequence of streptomyces globosus LZH-48.</title>
        <authorList>
            <person name="Ran K."/>
            <person name="Li Z."/>
            <person name="Wei S."/>
            <person name="Dong R."/>
        </authorList>
    </citation>
    <scope>NUCLEOTIDE SEQUENCE [LARGE SCALE GENOMIC DNA]</scope>
    <source>
        <strain evidence="3 4">LZH-48</strain>
        <plasmid evidence="3 4">unnamed2</plasmid>
    </source>
</reference>
<evidence type="ECO:0000313" key="4">
    <source>
        <dbReference type="Proteomes" id="UP000252004"/>
    </source>
</evidence>
<dbReference type="AlphaFoldDB" id="A0A344UBF4"/>
<dbReference type="Proteomes" id="UP000252004">
    <property type="component" value="Plasmid unnamed2"/>
</dbReference>
<evidence type="ECO:0000256" key="2">
    <source>
        <dbReference type="SAM" id="Phobius"/>
    </source>
</evidence>
<dbReference type="EMBL" id="CP030864">
    <property type="protein sequence ID" value="AXE28225.1"/>
    <property type="molecule type" value="Genomic_DNA"/>
</dbReference>
<name>A0A344UBF4_9ACTN</name>
<dbReference type="RefSeq" id="WP_114059385.1">
    <property type="nucleotide sequence ID" value="NZ_CP030864.1"/>
</dbReference>
<feature type="transmembrane region" description="Helical" evidence="2">
    <location>
        <begin position="50"/>
        <end position="70"/>
    </location>
</feature>
<keyword evidence="2" id="KW-1133">Transmembrane helix</keyword>
<protein>
    <submittedName>
        <fullName evidence="3">Uncharacterized protein</fullName>
    </submittedName>
</protein>
<feature type="region of interest" description="Disordered" evidence="1">
    <location>
        <begin position="1"/>
        <end position="20"/>
    </location>
</feature>
<organism evidence="3 4">
    <name type="scientific">Streptomyces globosus</name>
    <dbReference type="NCBI Taxonomy" id="68209"/>
    <lineage>
        <taxon>Bacteria</taxon>
        <taxon>Bacillati</taxon>
        <taxon>Actinomycetota</taxon>
        <taxon>Actinomycetes</taxon>
        <taxon>Kitasatosporales</taxon>
        <taxon>Streptomycetaceae</taxon>
        <taxon>Streptomyces</taxon>
    </lineage>
</organism>
<keyword evidence="2" id="KW-0472">Membrane</keyword>
<accession>A0A344UBF4</accession>